<sequence length="290" mass="33348">MISNLIGSIRLVDLQYTIGHKGYAYGSHRHTIFEFMYVISGQFEQIVNGQPYVLGTGDCLIIKPGMFHHTPPIHEDAEWFVFHFEVEDKRIHEILQLIQHPVIKKDKEKGIHNFVNTFIDEYGYFLHNLSAPETEKTSESKYAAVIMLKVQSSILNLISLLSDYFYHQSESAAPPSIQPSLLNLAHEAAYWIEKRAIDPIRIGELASQLNVDRSHLTNCFKKVYGISPRGYLTKVRIRMAKGLLTDTDWSIEKISQELQFSSPAHFIKFFLKDVGLTPLKFRNHTKTRTV</sequence>
<dbReference type="SMART" id="SM00342">
    <property type="entry name" value="HTH_ARAC"/>
    <property type="match status" value="1"/>
</dbReference>
<dbReference type="InterPro" id="IPR003313">
    <property type="entry name" value="AraC-bd"/>
</dbReference>
<dbReference type="EMBL" id="WNZX01000001">
    <property type="protein sequence ID" value="MUG69333.1"/>
    <property type="molecule type" value="Genomic_DNA"/>
</dbReference>
<dbReference type="InterPro" id="IPR018062">
    <property type="entry name" value="HTH_AraC-typ_CS"/>
</dbReference>
<dbReference type="InterPro" id="IPR009057">
    <property type="entry name" value="Homeodomain-like_sf"/>
</dbReference>
<reference evidence="5 6" key="1">
    <citation type="submission" date="2019-11" db="EMBL/GenBank/DDBJ databases">
        <title>Draft genome sequences of five Paenibacillus species of dairy origin.</title>
        <authorList>
            <person name="Olajide A.M."/>
            <person name="Chen S."/>
            <person name="Lapointe G."/>
        </authorList>
    </citation>
    <scope>NUCLEOTIDE SEQUENCE [LARGE SCALE GENOMIC DNA]</scope>
    <source>
        <strain evidence="5 6">2CS3</strain>
    </source>
</reference>
<dbReference type="SUPFAM" id="SSF51215">
    <property type="entry name" value="Regulatory protein AraC"/>
    <property type="match status" value="1"/>
</dbReference>
<evidence type="ECO:0000313" key="6">
    <source>
        <dbReference type="Proteomes" id="UP000450917"/>
    </source>
</evidence>
<feature type="domain" description="HTH araC/xylS-type" evidence="4">
    <location>
        <begin position="186"/>
        <end position="284"/>
    </location>
</feature>
<dbReference type="Pfam" id="PF02311">
    <property type="entry name" value="AraC_binding"/>
    <property type="match status" value="1"/>
</dbReference>
<evidence type="ECO:0000256" key="3">
    <source>
        <dbReference type="ARBA" id="ARBA00023163"/>
    </source>
</evidence>
<evidence type="ECO:0000259" key="4">
    <source>
        <dbReference type="PROSITE" id="PS01124"/>
    </source>
</evidence>
<dbReference type="Pfam" id="PF12833">
    <property type="entry name" value="HTH_18"/>
    <property type="match status" value="1"/>
</dbReference>
<dbReference type="GO" id="GO:0043565">
    <property type="term" value="F:sequence-specific DNA binding"/>
    <property type="evidence" value="ECO:0007669"/>
    <property type="project" value="InterPro"/>
</dbReference>
<organism evidence="5 6">
    <name type="scientific">Paenibacillus validus</name>
    <dbReference type="NCBI Taxonomy" id="44253"/>
    <lineage>
        <taxon>Bacteria</taxon>
        <taxon>Bacillati</taxon>
        <taxon>Bacillota</taxon>
        <taxon>Bacilli</taxon>
        <taxon>Bacillales</taxon>
        <taxon>Paenibacillaceae</taxon>
        <taxon>Paenibacillus</taxon>
    </lineage>
</organism>
<dbReference type="InterPro" id="IPR014710">
    <property type="entry name" value="RmlC-like_jellyroll"/>
</dbReference>
<keyword evidence="1" id="KW-0805">Transcription regulation</keyword>
<dbReference type="GO" id="GO:0003700">
    <property type="term" value="F:DNA-binding transcription factor activity"/>
    <property type="evidence" value="ECO:0007669"/>
    <property type="project" value="InterPro"/>
</dbReference>
<keyword evidence="3" id="KW-0804">Transcription</keyword>
<dbReference type="PROSITE" id="PS01124">
    <property type="entry name" value="HTH_ARAC_FAMILY_2"/>
    <property type="match status" value="1"/>
</dbReference>
<gene>
    <name evidence="5" type="ORF">GNP93_01455</name>
</gene>
<dbReference type="AlphaFoldDB" id="A0A7X2Z6S8"/>
<dbReference type="InterPro" id="IPR018060">
    <property type="entry name" value="HTH_AraC"/>
</dbReference>
<dbReference type="PANTHER" id="PTHR43280:SF2">
    <property type="entry name" value="HTH-TYPE TRANSCRIPTIONAL REGULATOR EXSA"/>
    <property type="match status" value="1"/>
</dbReference>
<evidence type="ECO:0000256" key="2">
    <source>
        <dbReference type="ARBA" id="ARBA00023125"/>
    </source>
</evidence>
<dbReference type="Proteomes" id="UP000450917">
    <property type="component" value="Unassembled WGS sequence"/>
</dbReference>
<comment type="caution">
    <text evidence="5">The sequence shown here is derived from an EMBL/GenBank/DDBJ whole genome shotgun (WGS) entry which is preliminary data.</text>
</comment>
<dbReference type="PANTHER" id="PTHR43280">
    <property type="entry name" value="ARAC-FAMILY TRANSCRIPTIONAL REGULATOR"/>
    <property type="match status" value="1"/>
</dbReference>
<keyword evidence="6" id="KW-1185">Reference proteome</keyword>
<keyword evidence="2" id="KW-0238">DNA-binding</keyword>
<dbReference type="Gene3D" id="1.10.10.60">
    <property type="entry name" value="Homeodomain-like"/>
    <property type="match status" value="2"/>
</dbReference>
<protein>
    <submittedName>
        <fullName evidence="5">Helix-turn-helix domain-containing protein</fullName>
    </submittedName>
</protein>
<proteinExistence type="predicted"/>
<evidence type="ECO:0000313" key="5">
    <source>
        <dbReference type="EMBL" id="MUG69333.1"/>
    </source>
</evidence>
<dbReference type="SUPFAM" id="SSF46689">
    <property type="entry name" value="Homeodomain-like"/>
    <property type="match status" value="2"/>
</dbReference>
<evidence type="ECO:0000256" key="1">
    <source>
        <dbReference type="ARBA" id="ARBA00023015"/>
    </source>
</evidence>
<name>A0A7X2Z6S8_9BACL</name>
<accession>A0A7X2Z6S8</accession>
<dbReference type="Gene3D" id="2.60.120.10">
    <property type="entry name" value="Jelly Rolls"/>
    <property type="match status" value="1"/>
</dbReference>
<dbReference type="PROSITE" id="PS00041">
    <property type="entry name" value="HTH_ARAC_FAMILY_1"/>
    <property type="match status" value="1"/>
</dbReference>
<dbReference type="InterPro" id="IPR037923">
    <property type="entry name" value="HTH-like"/>
</dbReference>